<sequence>MSGGGTSGGVSGADGTAARSAASRGRFRRREGARAGSEKSEPAVAAGRWLAGRWLAGRWRPPVLSRARSEESPRAGAEERAPAGADADVIVIGSGFGGSVAALRLAEKGYRVVVLEAGRRFPPDALPRTSWNIRRYLWAPRLGCHGFQKFTMLGRVLVLSGAAVGGGSVVYANTLYRPLEAFYTDPQWRHVTDWREELAPYYDQAERMLGVVPNPTVTYADEVYRAVAEEMGVGHTFKPSNVGVFFGRDGRKEPGAEVGDPYFGGAGPTRTGCRECGECMTGCRWNAKNTLDHNYLYLAERTGAQVFPDTEATTVRPLPDGGYEVETVRTGSWVRHRRRTWRARQVVFAGGTLGTVRLLLTMRDTRVLPALSARVGVLTRTNSESIIGATRLHPDERITRGVAITSSFYPAADTHVEPVRYGRGSNALALLATLMTDGGRRIPRWLTFVGEALRHPFLFLYAPLPWRWSERTMISLVMQSRDNSLTVVRRRGLFGGHGLTSRPGHGEPNPTWIPAGNDATRRIARRIGGFPGGTLTEIFDIPLTAHILGGAAIGDSPSSGVVDPYQRVFGYDGLHVVDGAAISANLGVNPSLTIVAQAERAMAMWPNSGEPDQRPPLGSPYRRVPPVRPVRPAVPEGAPAAYRVGLPLTVVRDRG</sequence>
<evidence type="ECO:0000259" key="19">
    <source>
        <dbReference type="Pfam" id="PF05199"/>
    </source>
</evidence>
<evidence type="ECO:0000256" key="8">
    <source>
        <dbReference type="ARBA" id="ARBA00023166"/>
    </source>
</evidence>
<dbReference type="eggNOG" id="COG2303">
    <property type="taxonomic scope" value="Bacteria"/>
</dbReference>
<evidence type="ECO:0000256" key="13">
    <source>
        <dbReference type="ARBA" id="ARBA00049723"/>
    </source>
</evidence>
<evidence type="ECO:0000256" key="10">
    <source>
        <dbReference type="ARBA" id="ARBA00023235"/>
    </source>
</evidence>
<dbReference type="EC" id="5.3.3.1" evidence="11"/>
<evidence type="ECO:0000256" key="2">
    <source>
        <dbReference type="ARBA" id="ARBA00010790"/>
    </source>
</evidence>
<dbReference type="Pfam" id="PF05199">
    <property type="entry name" value="GMC_oxred_C"/>
    <property type="match status" value="1"/>
</dbReference>
<dbReference type="Pfam" id="PF00732">
    <property type="entry name" value="GMC_oxred_N"/>
    <property type="match status" value="1"/>
</dbReference>
<comment type="cofactor">
    <cofactor evidence="1">
        <name>FAD</name>
        <dbReference type="ChEBI" id="CHEBI:57692"/>
    </cofactor>
</comment>
<feature type="compositionally biased region" description="Low complexity" evidence="16">
    <location>
        <begin position="13"/>
        <end position="24"/>
    </location>
</feature>
<gene>
    <name evidence="20" type="ordered locus">FsymDg_0187</name>
</gene>
<evidence type="ECO:0000256" key="7">
    <source>
        <dbReference type="ARBA" id="ARBA00023098"/>
    </source>
</evidence>
<dbReference type="InterPro" id="IPR036188">
    <property type="entry name" value="FAD/NAD-bd_sf"/>
</dbReference>
<evidence type="ECO:0000256" key="15">
    <source>
        <dbReference type="ARBA" id="ARBA00049778"/>
    </source>
</evidence>
<dbReference type="GO" id="GO:0050660">
    <property type="term" value="F:flavin adenine dinucleotide binding"/>
    <property type="evidence" value="ECO:0007669"/>
    <property type="project" value="InterPro"/>
</dbReference>
<keyword evidence="7" id="KW-0443">Lipid metabolism</keyword>
<evidence type="ECO:0000256" key="9">
    <source>
        <dbReference type="ARBA" id="ARBA00023221"/>
    </source>
</evidence>
<dbReference type="HOGENOM" id="CLU_002483_2_0_11"/>
<evidence type="ECO:0000256" key="6">
    <source>
        <dbReference type="ARBA" id="ARBA00023002"/>
    </source>
</evidence>
<dbReference type="GO" id="GO:0016995">
    <property type="term" value="F:cholesterol oxidase activity"/>
    <property type="evidence" value="ECO:0007669"/>
    <property type="project" value="UniProtKB-EC"/>
</dbReference>
<dbReference type="InterPro" id="IPR000172">
    <property type="entry name" value="GMC_OxRdtase_N"/>
</dbReference>
<dbReference type="PANTHER" id="PTHR47470">
    <property type="entry name" value="CHOLESTEROL OXIDASE"/>
    <property type="match status" value="1"/>
</dbReference>
<dbReference type="AlphaFoldDB" id="F8B2N9"/>
<feature type="compositionally biased region" description="Basic and acidic residues" evidence="16">
    <location>
        <begin position="30"/>
        <end position="41"/>
    </location>
</feature>
<accession>F8B2N9</accession>
<comment type="similarity">
    <text evidence="2">Belongs to the GMC oxidoreductase family.</text>
</comment>
<dbReference type="PANTHER" id="PTHR47470:SF1">
    <property type="entry name" value="FAD-DEPENDENT OXIDOREDUCTASE 2 FAD BINDING DOMAIN-CONTAINING PROTEIN"/>
    <property type="match status" value="1"/>
</dbReference>
<reference evidence="20 21" key="1">
    <citation type="submission" date="2011-05" db="EMBL/GenBank/DDBJ databases">
        <title>Complete sequence of chromosome of Frankia symbiont of Datisca glomerata.</title>
        <authorList>
            <consortium name="US DOE Joint Genome Institute"/>
            <person name="Lucas S."/>
            <person name="Han J."/>
            <person name="Lapidus A."/>
            <person name="Cheng J.-F."/>
            <person name="Goodwin L."/>
            <person name="Pitluck S."/>
            <person name="Peters L."/>
            <person name="Mikhailova N."/>
            <person name="Chertkov O."/>
            <person name="Teshima H."/>
            <person name="Han C."/>
            <person name="Tapia R."/>
            <person name="Land M."/>
            <person name="Hauser L."/>
            <person name="Kyrpides N."/>
            <person name="Ivanova N."/>
            <person name="Pagani I."/>
            <person name="Berry A."/>
            <person name="Pawlowski K."/>
            <person name="Persson T."/>
            <person name="Vanden Heuvel B."/>
            <person name="Benson D."/>
            <person name="Woyke T."/>
        </authorList>
    </citation>
    <scope>NUCLEOTIDE SEQUENCE [LARGE SCALE GENOMIC DNA]</scope>
    <source>
        <strain evidence="21">4085684</strain>
    </source>
</reference>
<keyword evidence="9" id="KW-0753">Steroid metabolism</keyword>
<comment type="pathway">
    <text evidence="12">Steroid metabolism; cholesterol degradation.</text>
</comment>
<keyword evidence="4" id="KW-0285">Flavoprotein</keyword>
<dbReference type="KEGG" id="fsy:FsymDg_0187"/>
<evidence type="ECO:0000259" key="18">
    <source>
        <dbReference type="Pfam" id="PF00890"/>
    </source>
</evidence>
<evidence type="ECO:0000256" key="3">
    <source>
        <dbReference type="ARBA" id="ARBA00022548"/>
    </source>
</evidence>
<evidence type="ECO:0000256" key="12">
    <source>
        <dbReference type="ARBA" id="ARBA00049645"/>
    </source>
</evidence>
<evidence type="ECO:0000256" key="5">
    <source>
        <dbReference type="ARBA" id="ARBA00022827"/>
    </source>
</evidence>
<dbReference type="InterPro" id="IPR007867">
    <property type="entry name" value="GMC_OxRtase_C"/>
</dbReference>
<keyword evidence="8" id="KW-1207">Sterol metabolism</keyword>
<evidence type="ECO:0000256" key="1">
    <source>
        <dbReference type="ARBA" id="ARBA00001974"/>
    </source>
</evidence>
<dbReference type="Gene3D" id="3.50.50.60">
    <property type="entry name" value="FAD/NAD(P)-binding domain"/>
    <property type="match status" value="3"/>
</dbReference>
<dbReference type="InterPro" id="IPR003953">
    <property type="entry name" value="FAD-dep_OxRdtase_2_FAD-bd"/>
</dbReference>
<dbReference type="Pfam" id="PF00890">
    <property type="entry name" value="FAD_binding_2"/>
    <property type="match status" value="1"/>
</dbReference>
<organism evidence="20 21">
    <name type="scientific">Candidatus Protofrankia datiscae</name>
    <dbReference type="NCBI Taxonomy" id="2716812"/>
    <lineage>
        <taxon>Bacteria</taxon>
        <taxon>Bacillati</taxon>
        <taxon>Actinomycetota</taxon>
        <taxon>Actinomycetes</taxon>
        <taxon>Frankiales</taxon>
        <taxon>Frankiaceae</taxon>
        <taxon>Protofrankia</taxon>
    </lineage>
</organism>
<feature type="compositionally biased region" description="Gly residues" evidence="16">
    <location>
        <begin position="1"/>
        <end position="12"/>
    </location>
</feature>
<evidence type="ECO:0000313" key="20">
    <source>
        <dbReference type="EMBL" id="AEH07759.1"/>
    </source>
</evidence>
<feature type="domain" description="FAD-dependent oxidoreductase 2 FAD-binding" evidence="18">
    <location>
        <begin position="88"/>
        <end position="120"/>
    </location>
</feature>
<keyword evidence="21" id="KW-1185">Reference proteome</keyword>
<dbReference type="EMBL" id="CP002801">
    <property type="protein sequence ID" value="AEH07759.1"/>
    <property type="molecule type" value="Genomic_DNA"/>
</dbReference>
<evidence type="ECO:0000313" key="21">
    <source>
        <dbReference type="Proteomes" id="UP000001549"/>
    </source>
</evidence>
<feature type="domain" description="Glucose-methanol-choline oxidoreductase N-terminal" evidence="17">
    <location>
        <begin position="271"/>
        <end position="360"/>
    </location>
</feature>
<evidence type="ECO:0000256" key="11">
    <source>
        <dbReference type="ARBA" id="ARBA00038856"/>
    </source>
</evidence>
<keyword evidence="10" id="KW-0413">Isomerase</keyword>
<dbReference type="STRING" id="656024.FsymDg_0187"/>
<dbReference type="InterPro" id="IPR052542">
    <property type="entry name" value="Cholesterol_Oxidase"/>
</dbReference>
<dbReference type="EC" id="1.1.3.6" evidence="13"/>
<evidence type="ECO:0000256" key="14">
    <source>
        <dbReference type="ARBA" id="ARBA00049744"/>
    </source>
</evidence>
<evidence type="ECO:0000256" key="16">
    <source>
        <dbReference type="SAM" id="MobiDB-lite"/>
    </source>
</evidence>
<dbReference type="RefSeq" id="WP_013871755.1">
    <property type="nucleotide sequence ID" value="NC_015656.1"/>
</dbReference>
<protein>
    <recommendedName>
        <fullName evidence="14">Cholesterol oxidase</fullName>
        <ecNumber evidence="13">1.1.3.6</ecNumber>
        <ecNumber evidence="11">5.3.3.1</ecNumber>
    </recommendedName>
    <alternativeName>
        <fullName evidence="15">Cholesterol isomerase</fullName>
    </alternativeName>
</protein>
<dbReference type="SUPFAM" id="SSF51905">
    <property type="entry name" value="FAD/NAD(P)-binding domain"/>
    <property type="match status" value="1"/>
</dbReference>
<evidence type="ECO:0000259" key="17">
    <source>
        <dbReference type="Pfam" id="PF00732"/>
    </source>
</evidence>
<dbReference type="Proteomes" id="UP000001549">
    <property type="component" value="Chromosome"/>
</dbReference>
<dbReference type="GO" id="GO:0008203">
    <property type="term" value="P:cholesterol metabolic process"/>
    <property type="evidence" value="ECO:0007669"/>
    <property type="project" value="UniProtKB-KW"/>
</dbReference>
<proteinExistence type="inferred from homology"/>
<keyword evidence="5" id="KW-0274">FAD</keyword>
<keyword evidence="3" id="KW-0153">Cholesterol metabolism</keyword>
<dbReference type="GO" id="GO:0004769">
    <property type="term" value="F:steroid Delta-isomerase activity"/>
    <property type="evidence" value="ECO:0007669"/>
    <property type="project" value="UniProtKB-EC"/>
</dbReference>
<evidence type="ECO:0000256" key="4">
    <source>
        <dbReference type="ARBA" id="ARBA00022630"/>
    </source>
</evidence>
<keyword evidence="6" id="KW-0560">Oxidoreductase</keyword>
<feature type="region of interest" description="Disordered" evidence="16">
    <location>
        <begin position="1"/>
        <end position="44"/>
    </location>
</feature>
<name>F8B2N9_9ACTN</name>
<feature type="domain" description="Glucose-methanol-choline oxidoreductase C-terminal" evidence="19">
    <location>
        <begin position="544"/>
        <end position="598"/>
    </location>
</feature>